<dbReference type="PROSITE" id="PS00109">
    <property type="entry name" value="PROTEIN_KINASE_TYR"/>
    <property type="match status" value="1"/>
</dbReference>
<comment type="similarity">
    <text evidence="1">Belongs to the protein kinase superfamily. STE Ser/Thr protein kinase family. STE20 subfamily.</text>
</comment>
<name>A0A7M1SP16_9MICO</name>
<keyword evidence="3" id="KW-0067">ATP-binding</keyword>
<dbReference type="InterPro" id="IPR000719">
    <property type="entry name" value="Prot_kinase_dom"/>
</dbReference>
<feature type="domain" description="Protein kinase" evidence="4">
    <location>
        <begin position="10"/>
        <end position="265"/>
    </location>
</feature>
<keyword evidence="6" id="KW-1185">Reference proteome</keyword>
<gene>
    <name evidence="5" type="ORF">IM660_10570</name>
</gene>
<dbReference type="SMART" id="SM00220">
    <property type="entry name" value="S_TKc"/>
    <property type="match status" value="1"/>
</dbReference>
<dbReference type="GO" id="GO:0005524">
    <property type="term" value="F:ATP binding"/>
    <property type="evidence" value="ECO:0007669"/>
    <property type="project" value="UniProtKB-KW"/>
</dbReference>
<dbReference type="PROSITE" id="PS50011">
    <property type="entry name" value="PROTEIN_KINASE_DOM"/>
    <property type="match status" value="1"/>
</dbReference>
<sequence length="458" mass="48271">MVKHVRVPGYNVTGLAGAGGRDALWKAQDASGRTVVLRVIRVSCAEEGSRLRRRWEALRELPEGGVARAVASIDMPNGDVAVASEYVDGPTVGTLRTARDGLTAPECLSLAARLLRTLASLHAAGIVHGDIAPSNVLLAPARGSQNESVRPELDGDRSLSVAGVRPVLVDVSALPERECGTPGFQAPEVSGGARPGAPADVYGVAAVAVHAASDGERSRVLDALTDLLADDAARRPVAQDAADQLRSYDTPIRPAEPRILAAATLRNHAARTATALAPTHRRRVARHRRRRWRPGLTIAAAIVLLTAVVMSELHTGPGPLPRTGLRTAIFREQDLVARVAELTALRDEALQARDHDLLAALTVPGSDAAAADAALLAALHEADVEIEGLTSTASGIEILDVGPDEARAQMMLSQTAYERHGPDGTLSFIEPVEGRCTAIEMGLVEHAWRVSTVQPCAT</sequence>
<dbReference type="InterPro" id="IPR011009">
    <property type="entry name" value="Kinase-like_dom_sf"/>
</dbReference>
<dbReference type="EMBL" id="CP063169">
    <property type="protein sequence ID" value="QOR69171.1"/>
    <property type="molecule type" value="Genomic_DNA"/>
</dbReference>
<dbReference type="SUPFAM" id="SSF56112">
    <property type="entry name" value="Protein kinase-like (PK-like)"/>
    <property type="match status" value="1"/>
</dbReference>
<dbReference type="PANTHER" id="PTHR45832:SF22">
    <property type="entry name" value="SERINE_THREONINE-PROTEIN KINASE SAMKA-RELATED"/>
    <property type="match status" value="1"/>
</dbReference>
<dbReference type="Pfam" id="PF00069">
    <property type="entry name" value="Pkinase"/>
    <property type="match status" value="1"/>
</dbReference>
<dbReference type="InterPro" id="IPR008266">
    <property type="entry name" value="Tyr_kinase_AS"/>
</dbReference>
<reference evidence="5 6" key="1">
    <citation type="submission" date="2020-10" db="EMBL/GenBank/DDBJ databases">
        <title>Haloactinobacterium sp. RN3S43, a bacterium isolated from saline soil.</title>
        <authorList>
            <person name="Sun J.-Q."/>
        </authorList>
    </citation>
    <scope>NUCLEOTIDE SEQUENCE [LARGE SCALE GENOMIC DNA]</scope>
    <source>
        <strain evidence="5 6">RN3S43</strain>
    </source>
</reference>
<dbReference type="Gene3D" id="1.10.510.10">
    <property type="entry name" value="Transferase(Phosphotransferase) domain 1"/>
    <property type="match status" value="1"/>
</dbReference>
<organism evidence="5 6">
    <name type="scientific">Ruania alkalisoli</name>
    <dbReference type="NCBI Taxonomy" id="2779775"/>
    <lineage>
        <taxon>Bacteria</taxon>
        <taxon>Bacillati</taxon>
        <taxon>Actinomycetota</taxon>
        <taxon>Actinomycetes</taxon>
        <taxon>Micrococcales</taxon>
        <taxon>Ruaniaceae</taxon>
        <taxon>Ruania</taxon>
    </lineage>
</organism>
<keyword evidence="2" id="KW-0547">Nucleotide-binding</keyword>
<dbReference type="Proteomes" id="UP000593758">
    <property type="component" value="Chromosome"/>
</dbReference>
<dbReference type="GO" id="GO:0004672">
    <property type="term" value="F:protein kinase activity"/>
    <property type="evidence" value="ECO:0007669"/>
    <property type="project" value="InterPro"/>
</dbReference>
<evidence type="ECO:0000256" key="2">
    <source>
        <dbReference type="ARBA" id="ARBA00022741"/>
    </source>
</evidence>
<dbReference type="PANTHER" id="PTHR45832">
    <property type="entry name" value="SERINE/THREONINE-PROTEIN KINASE SAMKA-RELATED-RELATED"/>
    <property type="match status" value="1"/>
</dbReference>
<proteinExistence type="inferred from homology"/>
<evidence type="ECO:0000256" key="3">
    <source>
        <dbReference type="ARBA" id="ARBA00022840"/>
    </source>
</evidence>
<dbReference type="KEGG" id="halt:IM660_10570"/>
<accession>A0A7M1SP16</accession>
<evidence type="ECO:0000313" key="5">
    <source>
        <dbReference type="EMBL" id="QOR69171.1"/>
    </source>
</evidence>
<protein>
    <recommendedName>
        <fullName evidence="4">Protein kinase domain-containing protein</fullName>
    </recommendedName>
</protein>
<evidence type="ECO:0000259" key="4">
    <source>
        <dbReference type="PROSITE" id="PS50011"/>
    </source>
</evidence>
<dbReference type="InterPro" id="IPR051931">
    <property type="entry name" value="PAK3-like"/>
</dbReference>
<evidence type="ECO:0000256" key="1">
    <source>
        <dbReference type="ARBA" id="ARBA00008874"/>
    </source>
</evidence>
<dbReference type="AlphaFoldDB" id="A0A7M1SP16"/>
<dbReference type="RefSeq" id="WP_193495341.1">
    <property type="nucleotide sequence ID" value="NZ_CP063169.1"/>
</dbReference>
<evidence type="ECO:0000313" key="6">
    <source>
        <dbReference type="Proteomes" id="UP000593758"/>
    </source>
</evidence>